<evidence type="ECO:0000256" key="3">
    <source>
        <dbReference type="ARBA" id="ARBA00022448"/>
    </source>
</evidence>
<keyword evidence="4 10" id="KW-1134">Transmembrane beta strand</keyword>
<accession>A0A2V2BE57</accession>
<dbReference type="PROSITE" id="PS52016">
    <property type="entry name" value="TONB_DEPENDENT_REC_3"/>
    <property type="match status" value="1"/>
</dbReference>
<keyword evidence="6 11" id="KW-0798">TonB box</keyword>
<proteinExistence type="inferred from homology"/>
<name>A0A2V2BE57_9GAMM</name>
<dbReference type="CDD" id="cd01347">
    <property type="entry name" value="ligand_gated_channel"/>
    <property type="match status" value="1"/>
</dbReference>
<keyword evidence="7 10" id="KW-0472">Membrane</keyword>
<dbReference type="Proteomes" id="UP000245981">
    <property type="component" value="Unassembled WGS sequence"/>
</dbReference>
<feature type="domain" description="TonB-dependent receptor-like beta-barrel" evidence="12">
    <location>
        <begin position="263"/>
        <end position="708"/>
    </location>
</feature>
<dbReference type="InterPro" id="IPR012910">
    <property type="entry name" value="Plug_dom"/>
</dbReference>
<keyword evidence="3 10" id="KW-0813">Transport</keyword>
<keyword evidence="9 10" id="KW-0998">Cell outer membrane</keyword>
<evidence type="ECO:0000256" key="6">
    <source>
        <dbReference type="ARBA" id="ARBA00023077"/>
    </source>
</evidence>
<dbReference type="NCBIfam" id="TIGR01783">
    <property type="entry name" value="TonB-siderophor"/>
    <property type="match status" value="1"/>
</dbReference>
<dbReference type="EMBL" id="QGHF01000007">
    <property type="protein sequence ID" value="PWK95678.1"/>
    <property type="molecule type" value="Genomic_DNA"/>
</dbReference>
<feature type="domain" description="TonB-dependent receptor plug" evidence="13">
    <location>
        <begin position="86"/>
        <end position="186"/>
    </location>
</feature>
<dbReference type="FunFam" id="2.170.130.10:FF:000006">
    <property type="entry name" value="FhuE outer membrane receptor"/>
    <property type="match status" value="1"/>
</dbReference>
<dbReference type="PANTHER" id="PTHR32552">
    <property type="entry name" value="FERRICHROME IRON RECEPTOR-RELATED"/>
    <property type="match status" value="1"/>
</dbReference>
<dbReference type="SUPFAM" id="SSF56935">
    <property type="entry name" value="Porins"/>
    <property type="match status" value="1"/>
</dbReference>
<evidence type="ECO:0000313" key="14">
    <source>
        <dbReference type="EMBL" id="PWK95678.1"/>
    </source>
</evidence>
<dbReference type="Pfam" id="PF00593">
    <property type="entry name" value="TonB_dep_Rec_b-barrel"/>
    <property type="match status" value="1"/>
</dbReference>
<comment type="similarity">
    <text evidence="2 10 11">Belongs to the TonB-dependent receptor family.</text>
</comment>
<reference evidence="14 15" key="1">
    <citation type="submission" date="2018-05" db="EMBL/GenBank/DDBJ databases">
        <title>Genomic Encyclopedia of Type Strains, Phase IV (KMG-V): Genome sequencing to study the core and pangenomes of soil and plant-associated prokaryotes.</title>
        <authorList>
            <person name="Whitman W."/>
        </authorList>
    </citation>
    <scope>NUCLEOTIDE SEQUENCE [LARGE SCALE GENOMIC DNA]</scope>
    <source>
        <strain evidence="14 15">PNA 200-10</strain>
    </source>
</reference>
<dbReference type="Gene3D" id="2.170.130.10">
    <property type="entry name" value="TonB-dependent receptor, plug domain"/>
    <property type="match status" value="1"/>
</dbReference>
<dbReference type="InterPro" id="IPR037066">
    <property type="entry name" value="Plug_dom_sf"/>
</dbReference>
<dbReference type="InterPro" id="IPR000531">
    <property type="entry name" value="Beta-barrel_TonB"/>
</dbReference>
<evidence type="ECO:0000259" key="12">
    <source>
        <dbReference type="Pfam" id="PF00593"/>
    </source>
</evidence>
<evidence type="ECO:0000256" key="8">
    <source>
        <dbReference type="ARBA" id="ARBA00023170"/>
    </source>
</evidence>
<comment type="subcellular location">
    <subcellularLocation>
        <location evidence="1 10">Cell outer membrane</location>
        <topology evidence="1 10">Multi-pass membrane protein</topology>
    </subcellularLocation>
</comment>
<dbReference type="GO" id="GO:0015891">
    <property type="term" value="P:siderophore transport"/>
    <property type="evidence" value="ECO:0007669"/>
    <property type="project" value="InterPro"/>
</dbReference>
<dbReference type="Pfam" id="PF07715">
    <property type="entry name" value="Plug"/>
    <property type="match status" value="1"/>
</dbReference>
<comment type="caution">
    <text evidence="14">The sequence shown here is derived from an EMBL/GenBank/DDBJ whole genome shotgun (WGS) entry which is preliminary data.</text>
</comment>
<evidence type="ECO:0000256" key="9">
    <source>
        <dbReference type="ARBA" id="ARBA00023237"/>
    </source>
</evidence>
<keyword evidence="8 14" id="KW-0675">Receptor</keyword>
<evidence type="ECO:0000256" key="11">
    <source>
        <dbReference type="RuleBase" id="RU003357"/>
    </source>
</evidence>
<evidence type="ECO:0000256" key="7">
    <source>
        <dbReference type="ARBA" id="ARBA00023136"/>
    </source>
</evidence>
<dbReference type="PANTHER" id="PTHR32552:SF74">
    <property type="entry name" value="HYDROXAMATE SIDEROPHORE RECEPTOR FHUE"/>
    <property type="match status" value="1"/>
</dbReference>
<sequence length="737" mass="81973">MLLSTLHVQRDRLQSIFPLVPSRYSLLTTLITGIVSHNVFATTAPVSAVNNQTLIVTAAEPPVVENTASDYSVPVTRAGNKLLSTVRDIPQSVSIISEQRMKDQQLQSLNDVLDNTTAIQTSTADMDRKTYYSRGFLIDNYLIDGIPTVFEERWNLGDAQTDSALYEHIEVVRGANGLLTGAGNPSAAVNMVRKHADSRQPEGEVSSSFGSRNKQRYVMDLQSPLTASGNVRGRVIAGYQDNNSFVERYGAEKKFIYGVIDADLNNATTVSVGYEFQQLNTDSPMWGGLPRWYTDGTKTDFRRGFNTAPGWTYNDKESRKLFARLKHTFDSGWQWTLNGTHDQSTLNSKMMYIAGYFDKNTGAGVSPYADYPVVGGTGYNSAKRKVDAVDTFASGPYQLFGRNHELMLGVSYSRQKNTYYGTFANISSAELGDFNLFDGQFPETDWEPRTLSQQDITRQTSGYLATRISVADPLNLILGARYTRWSKNTLTNDMEKNNITPYAGLIYDIDENWSTYASYTSVFQPQSYRDISGAYLAPVMGKNYEAGVKSDWFDSRLTTSLSVFRAELDNVAQTTGRIIPGTTESAYEGKNGTVSRGVEFEINGAITDNWQMTLGGTRYIAEQREGTALKPDLPRTQLSVFTSYRLSMLPDLTVGGGVKWQTHVWSDNSAPEGKGTWRAEQGSYALVNVFSRYQVTKNFAVQGNINNLFDKTYDTNVAGDIVYGEPRNVSVTASYRF</sequence>
<organism evidence="14 15">
    <name type="scientific">Pantoea allii</name>
    <dbReference type="NCBI Taxonomy" id="574096"/>
    <lineage>
        <taxon>Bacteria</taxon>
        <taxon>Pseudomonadati</taxon>
        <taxon>Pseudomonadota</taxon>
        <taxon>Gammaproteobacteria</taxon>
        <taxon>Enterobacterales</taxon>
        <taxon>Erwiniaceae</taxon>
        <taxon>Pantoea</taxon>
    </lineage>
</organism>
<evidence type="ECO:0000256" key="10">
    <source>
        <dbReference type="PROSITE-ProRule" id="PRU01360"/>
    </source>
</evidence>
<dbReference type="GO" id="GO:0009279">
    <property type="term" value="C:cell outer membrane"/>
    <property type="evidence" value="ECO:0007669"/>
    <property type="project" value="UniProtKB-SubCell"/>
</dbReference>
<dbReference type="OrthoDB" id="8663017at2"/>
<dbReference type="NCBIfam" id="NF007447">
    <property type="entry name" value="PRK10003.1"/>
    <property type="match status" value="1"/>
</dbReference>
<dbReference type="Gene3D" id="2.40.170.20">
    <property type="entry name" value="TonB-dependent receptor, beta-barrel domain"/>
    <property type="match status" value="1"/>
</dbReference>
<keyword evidence="5 10" id="KW-0812">Transmembrane</keyword>
<evidence type="ECO:0000256" key="4">
    <source>
        <dbReference type="ARBA" id="ARBA00022452"/>
    </source>
</evidence>
<dbReference type="InterPro" id="IPR039426">
    <property type="entry name" value="TonB-dep_rcpt-like"/>
</dbReference>
<dbReference type="AlphaFoldDB" id="A0A2V2BE57"/>
<dbReference type="InterPro" id="IPR036942">
    <property type="entry name" value="Beta-barrel_TonB_sf"/>
</dbReference>
<evidence type="ECO:0000256" key="5">
    <source>
        <dbReference type="ARBA" id="ARBA00022692"/>
    </source>
</evidence>
<evidence type="ECO:0000259" key="13">
    <source>
        <dbReference type="Pfam" id="PF07715"/>
    </source>
</evidence>
<evidence type="ECO:0000313" key="15">
    <source>
        <dbReference type="Proteomes" id="UP000245981"/>
    </source>
</evidence>
<dbReference type="GO" id="GO:0015344">
    <property type="term" value="F:siderophore uptake transmembrane transporter activity"/>
    <property type="evidence" value="ECO:0007669"/>
    <property type="project" value="TreeGrafter"/>
</dbReference>
<evidence type="ECO:0000256" key="1">
    <source>
        <dbReference type="ARBA" id="ARBA00004571"/>
    </source>
</evidence>
<evidence type="ECO:0000256" key="2">
    <source>
        <dbReference type="ARBA" id="ARBA00009810"/>
    </source>
</evidence>
<protein>
    <submittedName>
        <fullName evidence="14">Outer membrane receptor for ferric coprogen and ferric-rhodotorulic acid</fullName>
    </submittedName>
</protein>
<dbReference type="GO" id="GO:0038023">
    <property type="term" value="F:signaling receptor activity"/>
    <property type="evidence" value="ECO:0007669"/>
    <property type="project" value="InterPro"/>
</dbReference>
<dbReference type="InterPro" id="IPR010105">
    <property type="entry name" value="TonB_sidphr_rcpt"/>
</dbReference>
<dbReference type="RefSeq" id="WP_109717784.1">
    <property type="nucleotide sequence ID" value="NZ_QGHF01000007.1"/>
</dbReference>
<gene>
    <name evidence="14" type="ORF">C7431_10778</name>
</gene>